<proteinExistence type="predicted"/>
<gene>
    <name evidence="1" type="ORF">I4F81_011321</name>
</gene>
<organism evidence="1 2">
    <name type="scientific">Pyropia yezoensis</name>
    <name type="common">Susabi-nori</name>
    <name type="synonym">Porphyra yezoensis</name>
    <dbReference type="NCBI Taxonomy" id="2788"/>
    <lineage>
        <taxon>Eukaryota</taxon>
        <taxon>Rhodophyta</taxon>
        <taxon>Bangiophyceae</taxon>
        <taxon>Bangiales</taxon>
        <taxon>Bangiaceae</taxon>
        <taxon>Pyropia</taxon>
    </lineage>
</organism>
<reference evidence="1" key="1">
    <citation type="submission" date="2019-11" db="EMBL/GenBank/DDBJ databases">
        <title>Nori genome reveals adaptations in red seaweeds to the harsh intertidal environment.</title>
        <authorList>
            <person name="Wang D."/>
            <person name="Mao Y."/>
        </authorList>
    </citation>
    <scope>NUCLEOTIDE SEQUENCE</scope>
    <source>
        <tissue evidence="1">Gametophyte</tissue>
    </source>
</reference>
<evidence type="ECO:0000313" key="2">
    <source>
        <dbReference type="Proteomes" id="UP000798662"/>
    </source>
</evidence>
<sequence length="168" mass="16256">MGVVGTPTPPPATAVDVAAAAAASAAAPAEAAPGVAAWDGGAGELAAAPSSGAPPPAAGGSRSGRPPSPPSPLPQRGRRHATSLAGQLRSVAAECGVLFGAHGAGLVAALGLRRGASVVELGTVASPVRYFANVAALLGGVDYEYTVPPVPPGLASWSTASKEERFYS</sequence>
<protein>
    <submittedName>
        <fullName evidence="1">Uncharacterized protein</fullName>
    </submittedName>
</protein>
<dbReference type="Proteomes" id="UP000798662">
    <property type="component" value="Chromosome 3"/>
</dbReference>
<name>A0ACC3CFY5_PYRYE</name>
<dbReference type="EMBL" id="CM020620">
    <property type="protein sequence ID" value="KAK1868839.1"/>
    <property type="molecule type" value="Genomic_DNA"/>
</dbReference>
<keyword evidence="2" id="KW-1185">Reference proteome</keyword>
<evidence type="ECO:0000313" key="1">
    <source>
        <dbReference type="EMBL" id="KAK1868839.1"/>
    </source>
</evidence>
<accession>A0ACC3CFY5</accession>
<comment type="caution">
    <text evidence="1">The sequence shown here is derived from an EMBL/GenBank/DDBJ whole genome shotgun (WGS) entry which is preliminary data.</text>
</comment>